<name>A0A6P7HT86_9TELE</name>
<evidence type="ECO:0000256" key="8">
    <source>
        <dbReference type="ARBA" id="ARBA00023018"/>
    </source>
</evidence>
<keyword evidence="9" id="KW-0966">Cell projection</keyword>
<feature type="domain" description="DH" evidence="16">
    <location>
        <begin position="1402"/>
        <end position="1588"/>
    </location>
</feature>
<comment type="subcellular location">
    <subcellularLocation>
        <location evidence="1">Cell projection</location>
    </subcellularLocation>
    <subcellularLocation>
        <location evidence="2">Cytoplasm</location>
    </subcellularLocation>
    <subcellularLocation>
        <location evidence="10">Synapse</location>
    </subcellularLocation>
</comment>
<feature type="domain" description="SH3" evidence="13">
    <location>
        <begin position="1245"/>
        <end position="1309"/>
    </location>
</feature>
<evidence type="ECO:0000313" key="20">
    <source>
        <dbReference type="RefSeq" id="XP_028256878.1"/>
    </source>
</evidence>
<feature type="domain" description="EH" evidence="17">
    <location>
        <begin position="261"/>
        <end position="350"/>
    </location>
</feature>
<dbReference type="SMART" id="SM00054">
    <property type="entry name" value="EFh"/>
    <property type="match status" value="2"/>
</dbReference>
<dbReference type="InterPro" id="IPR035892">
    <property type="entry name" value="C2_domain_sf"/>
</dbReference>
<feature type="compositionally biased region" description="Basic and acidic residues" evidence="12">
    <location>
        <begin position="750"/>
        <end position="935"/>
    </location>
</feature>
<dbReference type="CDD" id="cd11990">
    <property type="entry name" value="SH3_Intersectin2_2"/>
    <property type="match status" value="1"/>
</dbReference>
<dbReference type="GO" id="GO:0005737">
    <property type="term" value="C:cytoplasm"/>
    <property type="evidence" value="ECO:0007669"/>
    <property type="project" value="UniProtKB-SubCell"/>
</dbReference>
<dbReference type="InterPro" id="IPR000008">
    <property type="entry name" value="C2_dom"/>
</dbReference>
<dbReference type="InterPro" id="IPR035899">
    <property type="entry name" value="DBL_dom_sf"/>
</dbReference>
<dbReference type="InterPro" id="IPR000261">
    <property type="entry name" value="EH_dom"/>
</dbReference>
<dbReference type="InterPro" id="IPR011992">
    <property type="entry name" value="EF-hand-dom_pair"/>
</dbReference>
<evidence type="ECO:0000256" key="12">
    <source>
        <dbReference type="SAM" id="MobiDB-lite"/>
    </source>
</evidence>
<evidence type="ECO:0000256" key="5">
    <source>
        <dbReference type="ARBA" id="ARBA00022583"/>
    </source>
</evidence>
<dbReference type="SMART" id="SM00326">
    <property type="entry name" value="SH3"/>
    <property type="match status" value="5"/>
</dbReference>
<feature type="region of interest" description="Disordered" evidence="12">
    <location>
        <begin position="413"/>
        <end position="468"/>
    </location>
</feature>
<dbReference type="Gene3D" id="2.60.40.150">
    <property type="entry name" value="C2 domain"/>
    <property type="match status" value="1"/>
</dbReference>
<dbReference type="InParanoid" id="A0A6P7HT86"/>
<dbReference type="PROSITE" id="PS50031">
    <property type="entry name" value="EH"/>
    <property type="match status" value="2"/>
</dbReference>
<feature type="domain" description="SH3" evidence="13">
    <location>
        <begin position="1319"/>
        <end position="1378"/>
    </location>
</feature>
<dbReference type="InterPro" id="IPR035741">
    <property type="entry name" value="Intersectin-2_SH3_5"/>
</dbReference>
<dbReference type="Gene3D" id="1.20.900.10">
    <property type="entry name" value="Dbl homology (DH) domain"/>
    <property type="match status" value="1"/>
</dbReference>
<dbReference type="SMART" id="SM00325">
    <property type="entry name" value="RhoGEF"/>
    <property type="match status" value="1"/>
</dbReference>
<dbReference type="PANTHER" id="PTHR46006:SF6">
    <property type="entry name" value="INTERSECTIN-2 ISOFORM X1"/>
    <property type="match status" value="1"/>
</dbReference>
<keyword evidence="7" id="KW-0106">Calcium</keyword>
<dbReference type="Pfam" id="PF00621">
    <property type="entry name" value="RhoGEF"/>
    <property type="match status" value="1"/>
</dbReference>
<keyword evidence="5" id="KW-0254">Endocytosis</keyword>
<dbReference type="GO" id="GO:0045202">
    <property type="term" value="C:synapse"/>
    <property type="evidence" value="ECO:0007669"/>
    <property type="project" value="UniProtKB-SubCell"/>
</dbReference>
<evidence type="ECO:0000259" key="16">
    <source>
        <dbReference type="PROSITE" id="PS50010"/>
    </source>
</evidence>
<gene>
    <name evidence="20" type="primary">itsn2b</name>
</gene>
<dbReference type="Pfam" id="PF16652">
    <property type="entry name" value="PH_13"/>
    <property type="match status" value="1"/>
</dbReference>
<feature type="domain" description="SH3" evidence="13">
    <location>
        <begin position="1178"/>
        <end position="1236"/>
    </location>
</feature>
<evidence type="ECO:0000313" key="19">
    <source>
        <dbReference type="Proteomes" id="UP000515145"/>
    </source>
</evidence>
<feature type="domain" description="SH3" evidence="13">
    <location>
        <begin position="1100"/>
        <end position="1158"/>
    </location>
</feature>
<dbReference type="InterPro" id="IPR002048">
    <property type="entry name" value="EF_hand_dom"/>
</dbReference>
<evidence type="ECO:0000256" key="4">
    <source>
        <dbReference type="ARBA" id="ARBA00022490"/>
    </source>
</evidence>
<dbReference type="PROSITE" id="PS00018">
    <property type="entry name" value="EF_HAND_1"/>
    <property type="match status" value="1"/>
</dbReference>
<dbReference type="GO" id="GO:0006897">
    <property type="term" value="P:endocytosis"/>
    <property type="evidence" value="ECO:0007669"/>
    <property type="project" value="UniProtKB-KW"/>
</dbReference>
<dbReference type="CDD" id="cd11838">
    <property type="entry name" value="SH3_Intersectin_3"/>
    <property type="match status" value="1"/>
</dbReference>
<evidence type="ECO:0000259" key="14">
    <source>
        <dbReference type="PROSITE" id="PS50003"/>
    </source>
</evidence>
<dbReference type="InterPro" id="IPR011993">
    <property type="entry name" value="PH-like_dom_sf"/>
</dbReference>
<dbReference type="PANTHER" id="PTHR46006">
    <property type="entry name" value="RHO GUANINE NUCLEOTIDE EXCHANGE FACTOR AT 64C, ISOFORM A"/>
    <property type="match status" value="1"/>
</dbReference>
<keyword evidence="19" id="KW-1185">Reference proteome</keyword>
<sequence length="1885" mass="217474">MNGNLSVWAISPEERDKHDQKFDTLSPSMGYVSGEQARKFFLQSGLPAPVLAEIWALADMNKDGKMDRLEFSIAMKLIKLKLQGTPLPSALPIIMKQPPVPVPNLNVNPTTTMSNPAYGIGSVPMMPGANLTMLTPIPMATPGLSTLTPMTGLTPLVPTATGLNPLMGSTVTMPLMPTMGNPALSNGTIGMLHPIPTGAITTGLPVSASAYSSPLGLSPSSGVNKVPSLLDLGSGSSASSSTSFMSPMAAAPSDWAVPHASRLKYRQQFNSLDKQMTGFLTGQQVRAAMATTMLTQTQLASIWTLSDVDKDGKLKGEEFILAMHLVDIAKSGLPLPLTLPTELVPPSQRSAMNGSSSSVYAALTDDLDIEPPQKAKTNISFEDKFKANLERGNAELEKRRQALLEAERREQERRAQKEREEREKREREAWEAEERRRKEEEKRLERQRELERQKEEERQREIERKEAAQRELERQRKEEWEKRRRGELQIKREQEQDDIIRLKAKKRSLEMELEAVGNKHRQISDRLRDIQNRKKLQKTEIDLNNQRKDTRQQDINSLQKQIDDFQRKLSQLTPEQRRLTEKLRNMDLNNLPVSTISTLKVGVTEKKGTCMKLRDQMETLEKETAAKLAELDQYNKDMQELRESQKKQQAALEKLRSIKEDKRRELIRRKEQEEEQRRREEEKKRQEEERRRREEEEAQRRIKMEKDRQWQEKLRREEEERQRKLQEEREAKQREEEERERQAIIQAAKEQAERELRAKEEAERKRREEEERKKREEEERRRQAERQRQEEERRKLEEERRKLEEERRKLDEERRQEEKRRKEEEERRRREEERKRLEQERREEERRIEKEEEERRRQRAAEAAVRDAEERRKQEEEERRKKEEEDRRKRDEERKRLHQQQEEERKRAEEERKRKEAEEERRKAEDERQRKEESSHQQQQQQNGGGKLVIQEKLTALLRGLEERKGGQPRATQHRKSAALTSFKALYPFTARNNEELSFNSDDIIEVDETTEREEGWLYGSKQGKMGWFPESYVERVTPSDAANSAAAAAAAAAASPKLPLQSQLSNALEAAKMSGTKSAFTPTHSPNPANSETQGHQVVGNLLAQALCSWTAKTDNHLNFDKDDVIQVLEQQENWWLGELNGEQGWFPKTYVTLLGEEESSDMKSSPPDAAESGDSPQLEEFVALYTYESPESGDLTFREGDVILVSSRDGVWWNGSIGDRTGVFPSNYVKPKETDTSSIAGKKKPEIAQVIRPHSSSSPEQLNLENGQLILILGKNASGWWLGELQARGKKRQKGWFPATHVKILGSNSGKSTPAPQPVCQVIAIYDYTAANQDEMSFSKGQLINVLDKSNPDWWRGEISGVTGLFPTNYVKMTTADCDPSQQWCADLNSLDSLSPQEKKRQGYIHELLQTEERYVEDLQIVLEVFHKPMSESGRLSVEEMNKIFVNWKELLACNTKLVKALRVRKKMGGENMPVQMIGDILSTELSHMQPYIRFCSCQINGATLLQTRTDSEPDFKDFLKKIATDYRCKGMPLSSFLLKPMQRITRYPLHIKNILECTAEGHPDRGPLKEALERAEELCQQVNEGVREKENSDRLEWIQNHVQCDGAAEHLVFNSLTNCLGPRKLLHSGKMYKAKSNKELWAFLFNDFLLLTHTSKQFTSSGPDKLFSNRNNIQLKMYKPPVLLNEVLVKLPDPSSDEPTFHISHIDRVYILRTDNINERTAWVQKIKAASEEFIETEKKKREKAYQARSVKTSGIGRLLVTILEATELKAAKPNGKSNPFCEVTMGAQIFTSRTLNDTLNPKWNFNCQFHIKDIYQDVLCITIFERDQFSPDDFLGRTEVPVATIKKEFENKGPITRRLLLHEVPTGEVWVRLDLQLFGNK</sequence>
<dbReference type="CDD" id="cd00052">
    <property type="entry name" value="EH"/>
    <property type="match status" value="2"/>
</dbReference>
<dbReference type="CDD" id="cd11996">
    <property type="entry name" value="SH3_Intersectin2_5"/>
    <property type="match status" value="1"/>
</dbReference>
<evidence type="ECO:0000259" key="15">
    <source>
        <dbReference type="PROSITE" id="PS50004"/>
    </source>
</evidence>
<evidence type="ECO:0000256" key="1">
    <source>
        <dbReference type="ARBA" id="ARBA00004316"/>
    </source>
</evidence>
<dbReference type="SUPFAM" id="SSF50044">
    <property type="entry name" value="SH3-domain"/>
    <property type="match status" value="5"/>
</dbReference>
<dbReference type="PRINTS" id="PR00452">
    <property type="entry name" value="SH3DOMAIN"/>
</dbReference>
<dbReference type="SUPFAM" id="SSF47473">
    <property type="entry name" value="EF-hand"/>
    <property type="match status" value="2"/>
</dbReference>
<keyword evidence="8" id="KW-0770">Synapse</keyword>
<feature type="region of interest" description="Disordered" evidence="12">
    <location>
        <begin position="663"/>
        <end position="951"/>
    </location>
</feature>
<dbReference type="SUPFAM" id="SSF49562">
    <property type="entry name" value="C2 domain (Calcium/lipid-binding domain, CaLB)"/>
    <property type="match status" value="1"/>
</dbReference>
<dbReference type="SUPFAM" id="SSF50729">
    <property type="entry name" value="PH domain-like"/>
    <property type="match status" value="1"/>
</dbReference>
<dbReference type="InterPro" id="IPR035738">
    <property type="entry name" value="Intersectin-2_SH3_2"/>
</dbReference>
<feature type="domain" description="EF-hand" evidence="18">
    <location>
        <begin position="294"/>
        <end position="329"/>
    </location>
</feature>
<dbReference type="PROSITE" id="PS50003">
    <property type="entry name" value="PH_DOMAIN"/>
    <property type="match status" value="1"/>
</dbReference>
<evidence type="ECO:0000256" key="11">
    <source>
        <dbReference type="PROSITE-ProRule" id="PRU00192"/>
    </source>
</evidence>
<dbReference type="OrthoDB" id="2015333at2759"/>
<dbReference type="Proteomes" id="UP000515145">
    <property type="component" value="Chromosome 3"/>
</dbReference>
<dbReference type="GO" id="GO:0005509">
    <property type="term" value="F:calcium ion binding"/>
    <property type="evidence" value="ECO:0007669"/>
    <property type="project" value="InterPro"/>
</dbReference>
<dbReference type="FunFam" id="2.30.29.30:FF:000069">
    <property type="entry name" value="Intersectin 1"/>
    <property type="match status" value="1"/>
</dbReference>
<dbReference type="Gene3D" id="2.30.29.30">
    <property type="entry name" value="Pleckstrin-homology domain (PH domain)/Phosphotyrosine-binding domain (PTB)"/>
    <property type="match status" value="1"/>
</dbReference>
<dbReference type="PROSITE" id="PS00741">
    <property type="entry name" value="DH_1"/>
    <property type="match status" value="1"/>
</dbReference>
<feature type="domain" description="SH3" evidence="13">
    <location>
        <begin position="978"/>
        <end position="1039"/>
    </location>
</feature>
<dbReference type="FunFam" id="2.30.30.40:FF:000041">
    <property type="entry name" value="Intersectin 1"/>
    <property type="match status" value="1"/>
</dbReference>
<dbReference type="RefSeq" id="XP_028256878.1">
    <property type="nucleotide sequence ID" value="XM_028401077.1"/>
</dbReference>
<reference evidence="20" key="1">
    <citation type="submission" date="2025-08" db="UniProtKB">
        <authorList>
            <consortium name="RefSeq"/>
        </authorList>
    </citation>
    <scope>IDENTIFICATION</scope>
</reference>
<organism evidence="19 20">
    <name type="scientific">Parambassis ranga</name>
    <name type="common">Indian glassy fish</name>
    <dbReference type="NCBI Taxonomy" id="210632"/>
    <lineage>
        <taxon>Eukaryota</taxon>
        <taxon>Metazoa</taxon>
        <taxon>Chordata</taxon>
        <taxon>Craniata</taxon>
        <taxon>Vertebrata</taxon>
        <taxon>Euteleostomi</taxon>
        <taxon>Actinopterygii</taxon>
        <taxon>Neopterygii</taxon>
        <taxon>Teleostei</taxon>
        <taxon>Neoteleostei</taxon>
        <taxon>Acanthomorphata</taxon>
        <taxon>Ovalentaria</taxon>
        <taxon>Ambassidae</taxon>
        <taxon>Parambassis</taxon>
    </lineage>
</organism>
<feature type="domain" description="PH" evidence="14">
    <location>
        <begin position="1627"/>
        <end position="1735"/>
    </location>
</feature>
<evidence type="ECO:0000256" key="9">
    <source>
        <dbReference type="ARBA" id="ARBA00023273"/>
    </source>
</evidence>
<dbReference type="PROSITE" id="PS50222">
    <property type="entry name" value="EF_HAND_2"/>
    <property type="match status" value="2"/>
</dbReference>
<dbReference type="Pfam" id="PF14604">
    <property type="entry name" value="SH3_9"/>
    <property type="match status" value="3"/>
</dbReference>
<keyword evidence="3 11" id="KW-0728">SH3 domain</keyword>
<dbReference type="Pfam" id="PF12763">
    <property type="entry name" value="EH"/>
    <property type="match status" value="2"/>
</dbReference>
<dbReference type="GO" id="GO:0042995">
    <property type="term" value="C:cell projection"/>
    <property type="evidence" value="ECO:0007669"/>
    <property type="project" value="UniProtKB-SubCell"/>
</dbReference>
<accession>A0A6P7HT86</accession>
<proteinExistence type="predicted"/>
<dbReference type="SMART" id="SM00239">
    <property type="entry name" value="C2"/>
    <property type="match status" value="1"/>
</dbReference>
<evidence type="ECO:0000256" key="10">
    <source>
        <dbReference type="ARBA" id="ARBA00034103"/>
    </source>
</evidence>
<dbReference type="GO" id="GO:0005085">
    <property type="term" value="F:guanyl-nucleotide exchange factor activity"/>
    <property type="evidence" value="ECO:0007669"/>
    <property type="project" value="InterPro"/>
</dbReference>
<feature type="domain" description="EF-hand" evidence="18">
    <location>
        <begin position="46"/>
        <end position="81"/>
    </location>
</feature>
<dbReference type="Pfam" id="PF00168">
    <property type="entry name" value="C2"/>
    <property type="match status" value="1"/>
</dbReference>
<evidence type="ECO:0000259" key="18">
    <source>
        <dbReference type="PROSITE" id="PS50222"/>
    </source>
</evidence>
<dbReference type="Pfam" id="PF07653">
    <property type="entry name" value="SH3_2"/>
    <property type="match status" value="2"/>
</dbReference>
<dbReference type="InterPro" id="IPR001331">
    <property type="entry name" value="GDS_CDC24_CS"/>
</dbReference>
<dbReference type="PROSITE" id="PS50010">
    <property type="entry name" value="DH_2"/>
    <property type="match status" value="1"/>
</dbReference>
<feature type="domain" description="EH" evidence="17">
    <location>
        <begin position="14"/>
        <end position="99"/>
    </location>
</feature>
<dbReference type="GO" id="GO:0035025">
    <property type="term" value="P:positive regulation of Rho protein signal transduction"/>
    <property type="evidence" value="ECO:0007669"/>
    <property type="project" value="TreeGrafter"/>
</dbReference>
<dbReference type="PRINTS" id="PR00499">
    <property type="entry name" value="P67PHOX"/>
</dbReference>
<dbReference type="InterPro" id="IPR000219">
    <property type="entry name" value="DH_dom"/>
</dbReference>
<dbReference type="FunFam" id="1.10.238.10:FF:000055">
    <property type="entry name" value="Intersectin-1 isoform 1"/>
    <property type="match status" value="1"/>
</dbReference>
<feature type="domain" description="C2" evidence="15">
    <location>
        <begin position="1743"/>
        <end position="1863"/>
    </location>
</feature>
<evidence type="ECO:0000256" key="7">
    <source>
        <dbReference type="ARBA" id="ARBA00022837"/>
    </source>
</evidence>
<dbReference type="InterPro" id="IPR001849">
    <property type="entry name" value="PH_domain"/>
</dbReference>
<protein>
    <submittedName>
        <fullName evidence="20">Intersectin-2b isoform X1</fullName>
    </submittedName>
</protein>
<dbReference type="InterPro" id="IPR018247">
    <property type="entry name" value="EF_Hand_1_Ca_BS"/>
</dbReference>
<dbReference type="GO" id="GO:0035556">
    <property type="term" value="P:intracellular signal transduction"/>
    <property type="evidence" value="ECO:0007669"/>
    <property type="project" value="InterPro"/>
</dbReference>
<dbReference type="GeneID" id="114432947"/>
<dbReference type="PROSITE" id="PS50002">
    <property type="entry name" value="SH3"/>
    <property type="match status" value="5"/>
</dbReference>
<dbReference type="SMART" id="SM00027">
    <property type="entry name" value="EH"/>
    <property type="match status" value="2"/>
</dbReference>
<evidence type="ECO:0000256" key="2">
    <source>
        <dbReference type="ARBA" id="ARBA00004496"/>
    </source>
</evidence>
<dbReference type="CDD" id="cd08375">
    <property type="entry name" value="C2_Intersectin"/>
    <property type="match status" value="1"/>
</dbReference>
<dbReference type="InterPro" id="IPR051480">
    <property type="entry name" value="Endocytic_GEF_Adapter"/>
</dbReference>
<dbReference type="CDD" id="cd00160">
    <property type="entry name" value="RhoGEF"/>
    <property type="match status" value="1"/>
</dbReference>
<evidence type="ECO:0000256" key="6">
    <source>
        <dbReference type="ARBA" id="ARBA00022723"/>
    </source>
</evidence>
<dbReference type="Gene3D" id="2.30.30.40">
    <property type="entry name" value="SH3 Domains"/>
    <property type="match status" value="5"/>
</dbReference>
<dbReference type="FunFam" id="1.20.900.10:FF:000011">
    <property type="entry name" value="Intersectin 1"/>
    <property type="match status" value="1"/>
</dbReference>
<dbReference type="InterPro" id="IPR001452">
    <property type="entry name" value="SH3_domain"/>
</dbReference>
<dbReference type="Gene3D" id="1.10.238.10">
    <property type="entry name" value="EF-hand"/>
    <property type="match status" value="2"/>
</dbReference>
<keyword evidence="4" id="KW-0963">Cytoplasm</keyword>
<feature type="compositionally biased region" description="Basic and acidic residues" evidence="12">
    <location>
        <begin position="663"/>
        <end position="742"/>
    </location>
</feature>
<evidence type="ECO:0000259" key="13">
    <source>
        <dbReference type="PROSITE" id="PS50002"/>
    </source>
</evidence>
<dbReference type="CTD" id="445153"/>
<evidence type="ECO:0000259" key="17">
    <source>
        <dbReference type="PROSITE" id="PS50031"/>
    </source>
</evidence>
<dbReference type="FunFam" id="2.60.40.150:FF:000029">
    <property type="entry name" value="Intersectin 1"/>
    <property type="match status" value="1"/>
</dbReference>
<dbReference type="SMART" id="SM00233">
    <property type="entry name" value="PH"/>
    <property type="match status" value="1"/>
</dbReference>
<evidence type="ECO:0000256" key="3">
    <source>
        <dbReference type="ARBA" id="ARBA00022443"/>
    </source>
</evidence>
<keyword evidence="6" id="KW-0479">Metal-binding</keyword>
<dbReference type="SUPFAM" id="SSF48065">
    <property type="entry name" value="DBL homology domain (DH-domain)"/>
    <property type="match status" value="1"/>
</dbReference>
<dbReference type="PROSITE" id="PS50004">
    <property type="entry name" value="C2"/>
    <property type="match status" value="1"/>
</dbReference>
<dbReference type="InterPro" id="IPR036028">
    <property type="entry name" value="SH3-like_dom_sf"/>
</dbReference>